<keyword evidence="3" id="KW-0408">Iron</keyword>
<dbReference type="InterPro" id="IPR016084">
    <property type="entry name" value="Haem_Oase-like_multi-hlx"/>
</dbReference>
<reference evidence="5 6" key="1">
    <citation type="submission" date="2017-01" db="EMBL/GenBank/DDBJ databases">
        <title>Draft genome sequence of Diplodia seriata F98.1, a fungal species involved in grapevine trunk diseases.</title>
        <authorList>
            <person name="Robert-Siegwald G."/>
            <person name="Vallet J."/>
            <person name="Abou-Mansour E."/>
            <person name="Xu J."/>
            <person name="Rey P."/>
            <person name="Bertsch C."/>
            <person name="Rego C."/>
            <person name="Larignon P."/>
            <person name="Fontaine F."/>
            <person name="Lebrun M.-H."/>
        </authorList>
    </citation>
    <scope>NUCLEOTIDE SEQUENCE [LARGE SCALE GENOMIC DNA]</scope>
    <source>
        <strain evidence="5 6">F98.1</strain>
    </source>
</reference>
<evidence type="ECO:0000256" key="2">
    <source>
        <dbReference type="ARBA" id="ARBA00022723"/>
    </source>
</evidence>
<comment type="caution">
    <text evidence="5">The sequence shown here is derived from an EMBL/GenBank/DDBJ whole genome shotgun (WGS) entry which is preliminary data.</text>
</comment>
<proteinExistence type="predicted"/>
<dbReference type="PANTHER" id="PTHR10720">
    <property type="entry name" value="HEME OXYGENASE"/>
    <property type="match status" value="1"/>
</dbReference>
<evidence type="ECO:0000313" key="6">
    <source>
        <dbReference type="Proteomes" id="UP000190776"/>
    </source>
</evidence>
<sequence length="201" mass="21536">MYMAVFAGGRWIRGQLRGAGREFWEAGKGEGDGEGARARGIDFDTLGERGLAFFSFDGDADGEDVKAAFKARLAEAEALLDEGQRADVVEEAQRIFEWSIALVEELDELLDTPPEGDRPPEPTMPLSAHGAAAAPLSEKSEKGFVSPIAAARSPSPRKTDWVRQGGSVAGALVVLGGVYWWAACFLGTALREGWHEGWAGV</sequence>
<dbReference type="GO" id="GO:0004392">
    <property type="term" value="F:heme oxygenase (decyclizing) activity"/>
    <property type="evidence" value="ECO:0007669"/>
    <property type="project" value="InterPro"/>
</dbReference>
<evidence type="ECO:0000256" key="1">
    <source>
        <dbReference type="ARBA" id="ARBA00022617"/>
    </source>
</evidence>
<dbReference type="PANTHER" id="PTHR10720:SF0">
    <property type="entry name" value="HEME OXYGENASE"/>
    <property type="match status" value="1"/>
</dbReference>
<organism evidence="5 6">
    <name type="scientific">Diplodia seriata</name>
    <dbReference type="NCBI Taxonomy" id="420778"/>
    <lineage>
        <taxon>Eukaryota</taxon>
        <taxon>Fungi</taxon>
        <taxon>Dikarya</taxon>
        <taxon>Ascomycota</taxon>
        <taxon>Pezizomycotina</taxon>
        <taxon>Dothideomycetes</taxon>
        <taxon>Dothideomycetes incertae sedis</taxon>
        <taxon>Botryosphaeriales</taxon>
        <taxon>Botryosphaeriaceae</taxon>
        <taxon>Diplodia</taxon>
    </lineage>
</organism>
<dbReference type="GO" id="GO:0006788">
    <property type="term" value="P:heme oxidation"/>
    <property type="evidence" value="ECO:0007669"/>
    <property type="project" value="InterPro"/>
</dbReference>
<dbReference type="GO" id="GO:0046872">
    <property type="term" value="F:metal ion binding"/>
    <property type="evidence" value="ECO:0007669"/>
    <property type="project" value="UniProtKB-KW"/>
</dbReference>
<protein>
    <submittedName>
        <fullName evidence="5">Uncharacterized protein</fullName>
    </submittedName>
</protein>
<feature type="region of interest" description="Disordered" evidence="4">
    <location>
        <begin position="110"/>
        <end position="132"/>
    </location>
</feature>
<evidence type="ECO:0000256" key="4">
    <source>
        <dbReference type="SAM" id="MobiDB-lite"/>
    </source>
</evidence>
<dbReference type="CDD" id="cd19165">
    <property type="entry name" value="HemeO"/>
    <property type="match status" value="1"/>
</dbReference>
<evidence type="ECO:0000256" key="3">
    <source>
        <dbReference type="ARBA" id="ARBA00023004"/>
    </source>
</evidence>
<dbReference type="OrthoDB" id="652091at2759"/>
<accession>A0A1S8BKD9</accession>
<dbReference type="Gene3D" id="1.20.910.10">
    <property type="entry name" value="Heme oxygenase-like"/>
    <property type="match status" value="1"/>
</dbReference>
<dbReference type="STRING" id="420778.A0A1S8BKD9"/>
<dbReference type="SUPFAM" id="SSF48613">
    <property type="entry name" value="Heme oxygenase-like"/>
    <property type="match status" value="1"/>
</dbReference>
<dbReference type="Proteomes" id="UP000190776">
    <property type="component" value="Unassembled WGS sequence"/>
</dbReference>
<dbReference type="AlphaFoldDB" id="A0A1S8BKD9"/>
<keyword evidence="2" id="KW-0479">Metal-binding</keyword>
<name>A0A1S8BKD9_9PEZI</name>
<dbReference type="InterPro" id="IPR002051">
    <property type="entry name" value="Haem_Oase"/>
</dbReference>
<dbReference type="EMBL" id="MSZU01000076">
    <property type="protein sequence ID" value="OMP87967.1"/>
    <property type="molecule type" value="Genomic_DNA"/>
</dbReference>
<keyword evidence="1" id="KW-0349">Heme</keyword>
<gene>
    <name evidence="5" type="ORF">BK809_0008061</name>
</gene>
<evidence type="ECO:0000313" key="5">
    <source>
        <dbReference type="EMBL" id="OMP87967.1"/>
    </source>
</evidence>